<dbReference type="EMBL" id="AP014964">
    <property type="protein sequence ID" value="BAT05795.1"/>
    <property type="molecule type" value="Genomic_DNA"/>
</dbReference>
<keyword evidence="2" id="KW-1185">Reference proteome</keyword>
<sequence length="81" mass="9006">GSAGGAELGAGAVRCALSKRWWGCIAVGLFFSMPFREATMLALMLNIRGIVKVAAINNWGDTMKATAEHYSTARRWRCRWW</sequence>
<dbReference type="Gramene" id="Os08t0465300-01">
    <property type="protein sequence ID" value="Os08t0465300-01"/>
    <property type="gene ID" value="Os08g0465300"/>
</dbReference>
<feature type="non-terminal residue" evidence="1">
    <location>
        <position position="1"/>
    </location>
</feature>
<reference evidence="1 2" key="2">
    <citation type="journal article" date="2013" name="Plant Cell Physiol.">
        <title>Rice Annotation Project Database (RAP-DB): an integrative and interactive database for rice genomics.</title>
        <authorList>
            <person name="Sakai H."/>
            <person name="Lee S.S."/>
            <person name="Tanaka T."/>
            <person name="Numa H."/>
            <person name="Kim J."/>
            <person name="Kawahara Y."/>
            <person name="Wakimoto H."/>
            <person name="Yang C.C."/>
            <person name="Iwamoto M."/>
            <person name="Abe T."/>
            <person name="Yamada Y."/>
            <person name="Muto A."/>
            <person name="Inokuchi H."/>
            <person name="Ikemura T."/>
            <person name="Matsumoto T."/>
            <person name="Sasaki T."/>
            <person name="Itoh T."/>
        </authorList>
    </citation>
    <scope>NUCLEOTIDE SEQUENCE [LARGE SCALE GENOMIC DNA]</scope>
    <source>
        <strain evidence="2">cv. Nipponbare</strain>
    </source>
</reference>
<evidence type="ECO:0000313" key="1">
    <source>
        <dbReference type="EMBL" id="BAT05795.1"/>
    </source>
</evidence>
<organism evidence="1 2">
    <name type="scientific">Oryza sativa subsp. japonica</name>
    <name type="common">Rice</name>
    <dbReference type="NCBI Taxonomy" id="39947"/>
    <lineage>
        <taxon>Eukaryota</taxon>
        <taxon>Viridiplantae</taxon>
        <taxon>Streptophyta</taxon>
        <taxon>Embryophyta</taxon>
        <taxon>Tracheophyta</taxon>
        <taxon>Spermatophyta</taxon>
        <taxon>Magnoliopsida</taxon>
        <taxon>Liliopsida</taxon>
        <taxon>Poales</taxon>
        <taxon>Poaceae</taxon>
        <taxon>BOP clade</taxon>
        <taxon>Oryzoideae</taxon>
        <taxon>Oryzeae</taxon>
        <taxon>Oryzinae</taxon>
        <taxon>Oryza</taxon>
        <taxon>Oryza sativa</taxon>
    </lineage>
</organism>
<accession>A0A0P0XGX6</accession>
<reference evidence="2" key="1">
    <citation type="journal article" date="2005" name="Nature">
        <title>The map-based sequence of the rice genome.</title>
        <authorList>
            <consortium name="International rice genome sequencing project (IRGSP)"/>
            <person name="Matsumoto T."/>
            <person name="Wu J."/>
            <person name="Kanamori H."/>
            <person name="Katayose Y."/>
            <person name="Fujisawa M."/>
            <person name="Namiki N."/>
            <person name="Mizuno H."/>
            <person name="Yamamoto K."/>
            <person name="Antonio B.A."/>
            <person name="Baba T."/>
            <person name="Sakata K."/>
            <person name="Nagamura Y."/>
            <person name="Aoki H."/>
            <person name="Arikawa K."/>
            <person name="Arita K."/>
            <person name="Bito T."/>
            <person name="Chiden Y."/>
            <person name="Fujitsuka N."/>
            <person name="Fukunaka R."/>
            <person name="Hamada M."/>
            <person name="Harada C."/>
            <person name="Hayashi A."/>
            <person name="Hijishita S."/>
            <person name="Honda M."/>
            <person name="Hosokawa S."/>
            <person name="Ichikawa Y."/>
            <person name="Idonuma A."/>
            <person name="Iijima M."/>
            <person name="Ikeda M."/>
            <person name="Ikeno M."/>
            <person name="Ito K."/>
            <person name="Ito S."/>
            <person name="Ito T."/>
            <person name="Ito Y."/>
            <person name="Ito Y."/>
            <person name="Iwabuchi A."/>
            <person name="Kamiya K."/>
            <person name="Karasawa W."/>
            <person name="Kurita K."/>
            <person name="Katagiri S."/>
            <person name="Kikuta A."/>
            <person name="Kobayashi H."/>
            <person name="Kobayashi N."/>
            <person name="Machita K."/>
            <person name="Maehara T."/>
            <person name="Masukawa M."/>
            <person name="Mizubayashi T."/>
            <person name="Mukai Y."/>
            <person name="Nagasaki H."/>
            <person name="Nagata Y."/>
            <person name="Naito S."/>
            <person name="Nakashima M."/>
            <person name="Nakama Y."/>
            <person name="Nakamichi Y."/>
            <person name="Nakamura M."/>
            <person name="Meguro A."/>
            <person name="Negishi M."/>
            <person name="Ohta I."/>
            <person name="Ohta T."/>
            <person name="Okamoto M."/>
            <person name="Ono N."/>
            <person name="Saji S."/>
            <person name="Sakaguchi M."/>
            <person name="Sakai K."/>
            <person name="Shibata M."/>
            <person name="Shimokawa T."/>
            <person name="Song J."/>
            <person name="Takazaki Y."/>
            <person name="Terasawa K."/>
            <person name="Tsugane M."/>
            <person name="Tsuji K."/>
            <person name="Ueda S."/>
            <person name="Waki K."/>
            <person name="Yamagata H."/>
            <person name="Yamamoto M."/>
            <person name="Yamamoto S."/>
            <person name="Yamane H."/>
            <person name="Yoshiki S."/>
            <person name="Yoshihara R."/>
            <person name="Yukawa K."/>
            <person name="Zhong H."/>
            <person name="Yano M."/>
            <person name="Yuan Q."/>
            <person name="Ouyang S."/>
            <person name="Liu J."/>
            <person name="Jones K.M."/>
            <person name="Gansberger K."/>
            <person name="Moffat K."/>
            <person name="Hill J."/>
            <person name="Bera J."/>
            <person name="Fadrosh D."/>
            <person name="Jin S."/>
            <person name="Johri S."/>
            <person name="Kim M."/>
            <person name="Overton L."/>
            <person name="Reardon M."/>
            <person name="Tsitrin T."/>
            <person name="Vuong H."/>
            <person name="Weaver B."/>
            <person name="Ciecko A."/>
            <person name="Tallon L."/>
            <person name="Jackson J."/>
            <person name="Pai G."/>
            <person name="Aken S.V."/>
            <person name="Utterback T."/>
            <person name="Reidmuller S."/>
            <person name="Feldblyum T."/>
            <person name="Hsiao J."/>
            <person name="Zismann V."/>
            <person name="Iobst S."/>
            <person name="de Vazeille A.R."/>
            <person name="Buell C.R."/>
            <person name="Ying K."/>
            <person name="Li Y."/>
            <person name="Lu T."/>
            <person name="Huang Y."/>
            <person name="Zhao Q."/>
            <person name="Feng Q."/>
            <person name="Zhang L."/>
            <person name="Zhu J."/>
            <person name="Weng Q."/>
            <person name="Mu J."/>
            <person name="Lu Y."/>
            <person name="Fan D."/>
            <person name="Liu Y."/>
            <person name="Guan J."/>
            <person name="Zhang Y."/>
            <person name="Yu S."/>
            <person name="Liu X."/>
            <person name="Zhang Y."/>
            <person name="Hong G."/>
            <person name="Han B."/>
            <person name="Choisne N."/>
            <person name="Demange N."/>
            <person name="Orjeda G."/>
            <person name="Samain S."/>
            <person name="Cattolico L."/>
            <person name="Pelletier E."/>
            <person name="Couloux A."/>
            <person name="Segurens B."/>
            <person name="Wincker P."/>
            <person name="D'Hont A."/>
            <person name="Scarpelli C."/>
            <person name="Weissenbach J."/>
            <person name="Salanoubat M."/>
            <person name="Quetier F."/>
            <person name="Yu Y."/>
            <person name="Kim H.R."/>
            <person name="Rambo T."/>
            <person name="Currie J."/>
            <person name="Collura K."/>
            <person name="Luo M."/>
            <person name="Yang T."/>
            <person name="Ammiraju J.S.S."/>
            <person name="Engler F."/>
            <person name="Soderlund C."/>
            <person name="Wing R.A."/>
            <person name="Palmer L.E."/>
            <person name="de la Bastide M."/>
            <person name="Spiegel L."/>
            <person name="Nascimento L."/>
            <person name="Zutavern T."/>
            <person name="O'Shaughnessy A."/>
            <person name="Dike S."/>
            <person name="Dedhia N."/>
            <person name="Preston R."/>
            <person name="Balija V."/>
            <person name="McCombie W.R."/>
            <person name="Chow T."/>
            <person name="Chen H."/>
            <person name="Chung M."/>
            <person name="Chen C."/>
            <person name="Shaw J."/>
            <person name="Wu H."/>
            <person name="Hsiao K."/>
            <person name="Chao Y."/>
            <person name="Chu M."/>
            <person name="Cheng C."/>
            <person name="Hour A."/>
            <person name="Lee P."/>
            <person name="Lin S."/>
            <person name="Lin Y."/>
            <person name="Liou J."/>
            <person name="Liu S."/>
            <person name="Hsing Y."/>
            <person name="Raghuvanshi S."/>
            <person name="Mohanty A."/>
            <person name="Bharti A.K."/>
            <person name="Gaur A."/>
            <person name="Gupta V."/>
            <person name="Kumar D."/>
            <person name="Ravi V."/>
            <person name="Vij S."/>
            <person name="Kapur A."/>
            <person name="Khurana P."/>
            <person name="Khurana P."/>
            <person name="Khurana J.P."/>
            <person name="Tyagi A.K."/>
            <person name="Gaikwad K."/>
            <person name="Singh A."/>
            <person name="Dalal V."/>
            <person name="Srivastava S."/>
            <person name="Dixit A."/>
            <person name="Pal A.K."/>
            <person name="Ghazi I.A."/>
            <person name="Yadav M."/>
            <person name="Pandit A."/>
            <person name="Bhargava A."/>
            <person name="Sureshbabu K."/>
            <person name="Batra K."/>
            <person name="Sharma T.R."/>
            <person name="Mohapatra T."/>
            <person name="Singh N.K."/>
            <person name="Messing J."/>
            <person name="Nelson A.B."/>
            <person name="Fuks G."/>
            <person name="Kavchok S."/>
            <person name="Keizer G."/>
            <person name="Linton E."/>
            <person name="Llaca V."/>
            <person name="Song R."/>
            <person name="Tanyolac B."/>
            <person name="Young S."/>
            <person name="Ho-Il K."/>
            <person name="Hahn J.H."/>
            <person name="Sangsakoo G."/>
            <person name="Vanavichit A."/>
            <person name="de Mattos Luiz.A.T."/>
            <person name="Zimmer P.D."/>
            <person name="Malone G."/>
            <person name="Dellagostin O."/>
            <person name="de Oliveira A.C."/>
            <person name="Bevan M."/>
            <person name="Bancroft I."/>
            <person name="Minx P."/>
            <person name="Cordum H."/>
            <person name="Wilson R."/>
            <person name="Cheng Z."/>
            <person name="Jin W."/>
            <person name="Jiang J."/>
            <person name="Leong S.A."/>
            <person name="Iwama H."/>
            <person name="Gojobori T."/>
            <person name="Itoh T."/>
            <person name="Niimura Y."/>
            <person name="Fujii Y."/>
            <person name="Habara T."/>
            <person name="Sakai H."/>
            <person name="Sato Y."/>
            <person name="Wilson G."/>
            <person name="Kumar K."/>
            <person name="McCouch S."/>
            <person name="Juretic N."/>
            <person name="Hoen D."/>
            <person name="Wright S."/>
            <person name="Bruskiewich R."/>
            <person name="Bureau T."/>
            <person name="Miyao A."/>
            <person name="Hirochika H."/>
            <person name="Nishikawa T."/>
            <person name="Kadowaki K."/>
            <person name="Sugiura M."/>
            <person name="Burr B."/>
            <person name="Sasaki T."/>
        </authorList>
    </citation>
    <scope>NUCLEOTIDE SEQUENCE [LARGE SCALE GENOMIC DNA]</scope>
    <source>
        <strain evidence="2">cv. Nipponbare</strain>
    </source>
</reference>
<protein>
    <submittedName>
        <fullName evidence="1">Os08g0465300 protein</fullName>
    </submittedName>
</protein>
<evidence type="ECO:0000313" key="2">
    <source>
        <dbReference type="Proteomes" id="UP000059680"/>
    </source>
</evidence>
<dbReference type="PaxDb" id="39947-A0A0P0XGX6"/>
<reference evidence="1 2" key="3">
    <citation type="journal article" date="2013" name="Rice">
        <title>Improvement of the Oryza sativa Nipponbare reference genome using next generation sequence and optical map data.</title>
        <authorList>
            <person name="Kawahara Y."/>
            <person name="de la Bastide M."/>
            <person name="Hamilton J.P."/>
            <person name="Kanamori H."/>
            <person name="McCombie W.R."/>
            <person name="Ouyang S."/>
            <person name="Schwartz D.C."/>
            <person name="Tanaka T."/>
            <person name="Wu J."/>
            <person name="Zhou S."/>
            <person name="Childs K.L."/>
            <person name="Davidson R.M."/>
            <person name="Lin H."/>
            <person name="Quesada-Ocampo L."/>
            <person name="Vaillancourt B."/>
            <person name="Sakai H."/>
            <person name="Lee S.S."/>
            <person name="Kim J."/>
            <person name="Numa H."/>
            <person name="Itoh T."/>
            <person name="Buell C.R."/>
            <person name="Matsumoto T."/>
        </authorList>
    </citation>
    <scope>NUCLEOTIDE SEQUENCE [LARGE SCALE GENOMIC DNA]</scope>
    <source>
        <strain evidence="2">cv. Nipponbare</strain>
    </source>
</reference>
<dbReference type="Proteomes" id="UP000059680">
    <property type="component" value="Chromosome 8"/>
</dbReference>
<name>A0A0P0XGX6_ORYSJ</name>
<dbReference type="InParanoid" id="A0A0P0XGX6"/>
<dbReference type="AlphaFoldDB" id="A0A0P0XGX6"/>
<gene>
    <name evidence="1" type="ordered locus">Os08g0465300</name>
    <name evidence="1" type="ORF">OSNPB_080465300</name>
</gene>
<proteinExistence type="predicted"/>